<gene>
    <name evidence="1" type="ORF">ES288_D09G168800v1</name>
</gene>
<dbReference type="GO" id="GO:0016226">
    <property type="term" value="P:iron-sulfur cluster assembly"/>
    <property type="evidence" value="ECO:0007669"/>
    <property type="project" value="TreeGrafter"/>
</dbReference>
<sequence>MASRLFATGRRENRAGGVKAASAVLTQAAALEFVTFFNSSIDYSLIGKENSMNLLRTRGVKIPIDPKALMHVIGTKIVFDDDKLRSEFVFINPNSKGKRGYGKSFMTTAGVSDSRELLKFPLTDCTSIGST</sequence>
<evidence type="ECO:0000313" key="1">
    <source>
        <dbReference type="EMBL" id="TYG54180.1"/>
    </source>
</evidence>
<dbReference type="EMBL" id="CM017709">
    <property type="protein sequence ID" value="TYG54180.1"/>
    <property type="molecule type" value="Genomic_DNA"/>
</dbReference>
<dbReference type="InterPro" id="IPR050322">
    <property type="entry name" value="Fe-S_cluster_asmbl/transfer"/>
</dbReference>
<dbReference type="Gene3D" id="2.60.300.12">
    <property type="entry name" value="HesB-like domain"/>
    <property type="match status" value="1"/>
</dbReference>
<evidence type="ECO:0000313" key="2">
    <source>
        <dbReference type="Proteomes" id="UP000323506"/>
    </source>
</evidence>
<name>A0A5D2BCE2_GOSDA</name>
<proteinExistence type="predicted"/>
<dbReference type="GO" id="GO:0051537">
    <property type="term" value="F:2 iron, 2 sulfur cluster binding"/>
    <property type="evidence" value="ECO:0007669"/>
    <property type="project" value="TreeGrafter"/>
</dbReference>
<reference evidence="1 2" key="1">
    <citation type="submission" date="2019-06" db="EMBL/GenBank/DDBJ databases">
        <title>WGS assembly of Gossypium darwinii.</title>
        <authorList>
            <person name="Chen Z.J."/>
            <person name="Sreedasyam A."/>
            <person name="Ando A."/>
            <person name="Song Q."/>
            <person name="De L."/>
            <person name="Hulse-Kemp A."/>
            <person name="Ding M."/>
            <person name="Ye W."/>
            <person name="Kirkbride R."/>
            <person name="Jenkins J."/>
            <person name="Plott C."/>
            <person name="Lovell J."/>
            <person name="Lin Y.-M."/>
            <person name="Vaughn R."/>
            <person name="Liu B."/>
            <person name="Li W."/>
            <person name="Simpson S."/>
            <person name="Scheffler B."/>
            <person name="Saski C."/>
            <person name="Grover C."/>
            <person name="Hu G."/>
            <person name="Conover J."/>
            <person name="Carlson J."/>
            <person name="Shu S."/>
            <person name="Boston L."/>
            <person name="Williams M."/>
            <person name="Peterson D."/>
            <person name="Mcgee K."/>
            <person name="Jones D."/>
            <person name="Wendel J."/>
            <person name="Stelly D."/>
            <person name="Grimwood J."/>
            <person name="Schmutz J."/>
        </authorList>
    </citation>
    <scope>NUCLEOTIDE SEQUENCE [LARGE SCALE GENOMIC DNA]</scope>
    <source>
        <strain evidence="1">1808015.09</strain>
    </source>
</reference>
<accession>A0A5D2BCE2</accession>
<keyword evidence="2" id="KW-1185">Reference proteome</keyword>
<organism evidence="1 2">
    <name type="scientific">Gossypium darwinii</name>
    <name type="common">Darwin's cotton</name>
    <name type="synonym">Gossypium barbadense var. darwinii</name>
    <dbReference type="NCBI Taxonomy" id="34276"/>
    <lineage>
        <taxon>Eukaryota</taxon>
        <taxon>Viridiplantae</taxon>
        <taxon>Streptophyta</taxon>
        <taxon>Embryophyta</taxon>
        <taxon>Tracheophyta</taxon>
        <taxon>Spermatophyta</taxon>
        <taxon>Magnoliopsida</taxon>
        <taxon>eudicotyledons</taxon>
        <taxon>Gunneridae</taxon>
        <taxon>Pentapetalae</taxon>
        <taxon>rosids</taxon>
        <taxon>malvids</taxon>
        <taxon>Malvales</taxon>
        <taxon>Malvaceae</taxon>
        <taxon>Malvoideae</taxon>
        <taxon>Gossypium</taxon>
    </lineage>
</organism>
<dbReference type="Proteomes" id="UP000323506">
    <property type="component" value="Chromosome D09"/>
</dbReference>
<dbReference type="AlphaFoldDB" id="A0A5D2BCE2"/>
<dbReference type="SUPFAM" id="SSF89360">
    <property type="entry name" value="HesB-like domain"/>
    <property type="match status" value="1"/>
</dbReference>
<dbReference type="PANTHER" id="PTHR10072:SF41">
    <property type="entry name" value="IRON-SULFUR CLUSTER ASSEMBLY 1 HOMOLOG, MITOCHONDRIAL"/>
    <property type="match status" value="1"/>
</dbReference>
<dbReference type="GO" id="GO:0005739">
    <property type="term" value="C:mitochondrion"/>
    <property type="evidence" value="ECO:0007669"/>
    <property type="project" value="TreeGrafter"/>
</dbReference>
<protein>
    <submittedName>
        <fullName evidence="1">Uncharacterized protein</fullName>
    </submittedName>
</protein>
<dbReference type="PANTHER" id="PTHR10072">
    <property type="entry name" value="IRON-SULFUR CLUSTER ASSEMBLY PROTEIN"/>
    <property type="match status" value="1"/>
</dbReference>
<dbReference type="InterPro" id="IPR035903">
    <property type="entry name" value="HesB-like_dom_sf"/>
</dbReference>